<keyword evidence="2" id="KW-1185">Reference proteome</keyword>
<dbReference type="Proteomes" id="UP000030661">
    <property type="component" value="Unassembled WGS sequence"/>
</dbReference>
<evidence type="ECO:0000313" key="2">
    <source>
        <dbReference type="Proteomes" id="UP000030661"/>
    </source>
</evidence>
<reference evidence="1" key="1">
    <citation type="journal article" date="2015" name="PeerJ">
        <title>First genomic representation of candidate bacterial phylum KSB3 points to enhanced environmental sensing as a trigger of wastewater bulking.</title>
        <authorList>
            <person name="Sekiguchi Y."/>
            <person name="Ohashi A."/>
            <person name="Parks D.H."/>
            <person name="Yamauchi T."/>
            <person name="Tyson G.W."/>
            <person name="Hugenholtz P."/>
        </authorList>
    </citation>
    <scope>NUCLEOTIDE SEQUENCE [LARGE SCALE GENOMIC DNA]</scope>
</reference>
<dbReference type="EMBL" id="DF820464">
    <property type="protein sequence ID" value="GAK56229.1"/>
    <property type="molecule type" value="Genomic_DNA"/>
</dbReference>
<organism evidence="1">
    <name type="scientific">Vecturithrix granuli</name>
    <dbReference type="NCBI Taxonomy" id="1499967"/>
    <lineage>
        <taxon>Bacteria</taxon>
        <taxon>Candidatus Moduliflexota</taxon>
        <taxon>Candidatus Vecturitrichia</taxon>
        <taxon>Candidatus Vecturitrichales</taxon>
        <taxon>Candidatus Vecturitrichaceae</taxon>
        <taxon>Candidatus Vecturithrix</taxon>
    </lineage>
</organism>
<dbReference type="AlphaFoldDB" id="A0A081BV74"/>
<sequence>MTIAEASEFWDEHQFDEFSDVVEVHDVQFALKRKKYLGIDLDLYTRITAQAKQLHLQTGWRTRCMA</sequence>
<name>A0A081BV74_VECG1</name>
<dbReference type="HOGENOM" id="CLU_195067_0_0_0"/>
<protein>
    <submittedName>
        <fullName evidence="1">Uncharacterized protein</fullName>
    </submittedName>
</protein>
<gene>
    <name evidence="1" type="ORF">U27_03191</name>
</gene>
<proteinExistence type="predicted"/>
<dbReference type="eggNOG" id="ENOG502ZUYU">
    <property type="taxonomic scope" value="Bacteria"/>
</dbReference>
<accession>A0A081BV74</accession>
<evidence type="ECO:0000313" key="1">
    <source>
        <dbReference type="EMBL" id="GAK56229.1"/>
    </source>
</evidence>